<dbReference type="Pfam" id="PF12937">
    <property type="entry name" value="F-box-like"/>
    <property type="match status" value="1"/>
</dbReference>
<dbReference type="AlphaFoldDB" id="A0AAV9GD55"/>
<protein>
    <recommendedName>
        <fullName evidence="2">F-box domain-containing protein</fullName>
    </recommendedName>
</protein>
<evidence type="ECO:0000256" key="1">
    <source>
        <dbReference type="SAM" id="MobiDB-lite"/>
    </source>
</evidence>
<feature type="domain" description="F-box" evidence="2">
    <location>
        <begin position="9"/>
        <end position="72"/>
    </location>
</feature>
<name>A0AAV9GD55_9PEZI</name>
<evidence type="ECO:0000259" key="2">
    <source>
        <dbReference type="Pfam" id="PF12937"/>
    </source>
</evidence>
<comment type="caution">
    <text evidence="3">The sequence shown here is derived from an EMBL/GenBank/DDBJ whole genome shotgun (WGS) entry which is preliminary data.</text>
</comment>
<dbReference type="Gene3D" id="1.20.1280.50">
    <property type="match status" value="1"/>
</dbReference>
<evidence type="ECO:0000313" key="4">
    <source>
        <dbReference type="Proteomes" id="UP001321760"/>
    </source>
</evidence>
<reference evidence="3" key="1">
    <citation type="journal article" date="2023" name="Mol. Phylogenet. Evol.">
        <title>Genome-scale phylogeny and comparative genomics of the fungal order Sordariales.</title>
        <authorList>
            <person name="Hensen N."/>
            <person name="Bonometti L."/>
            <person name="Westerberg I."/>
            <person name="Brannstrom I.O."/>
            <person name="Guillou S."/>
            <person name="Cros-Aarteil S."/>
            <person name="Calhoun S."/>
            <person name="Haridas S."/>
            <person name="Kuo A."/>
            <person name="Mondo S."/>
            <person name="Pangilinan J."/>
            <person name="Riley R."/>
            <person name="LaButti K."/>
            <person name="Andreopoulos B."/>
            <person name="Lipzen A."/>
            <person name="Chen C."/>
            <person name="Yan M."/>
            <person name="Daum C."/>
            <person name="Ng V."/>
            <person name="Clum A."/>
            <person name="Steindorff A."/>
            <person name="Ohm R.A."/>
            <person name="Martin F."/>
            <person name="Silar P."/>
            <person name="Natvig D.O."/>
            <person name="Lalanne C."/>
            <person name="Gautier V."/>
            <person name="Ament-Velasquez S.L."/>
            <person name="Kruys A."/>
            <person name="Hutchinson M.I."/>
            <person name="Powell A.J."/>
            <person name="Barry K."/>
            <person name="Miller A.N."/>
            <person name="Grigoriev I.V."/>
            <person name="Debuchy R."/>
            <person name="Gladieux P."/>
            <person name="Hiltunen Thoren M."/>
            <person name="Johannesson H."/>
        </authorList>
    </citation>
    <scope>NUCLEOTIDE SEQUENCE</scope>
    <source>
        <strain evidence="3">PSN243</strain>
    </source>
</reference>
<feature type="compositionally biased region" description="Acidic residues" evidence="1">
    <location>
        <begin position="411"/>
        <end position="423"/>
    </location>
</feature>
<feature type="region of interest" description="Disordered" evidence="1">
    <location>
        <begin position="409"/>
        <end position="435"/>
    </location>
</feature>
<evidence type="ECO:0000313" key="3">
    <source>
        <dbReference type="EMBL" id="KAK4445827.1"/>
    </source>
</evidence>
<organism evidence="3 4">
    <name type="scientific">Podospora aff. communis PSN243</name>
    <dbReference type="NCBI Taxonomy" id="3040156"/>
    <lineage>
        <taxon>Eukaryota</taxon>
        <taxon>Fungi</taxon>
        <taxon>Dikarya</taxon>
        <taxon>Ascomycota</taxon>
        <taxon>Pezizomycotina</taxon>
        <taxon>Sordariomycetes</taxon>
        <taxon>Sordariomycetidae</taxon>
        <taxon>Sordariales</taxon>
        <taxon>Podosporaceae</taxon>
        <taxon>Podospora</taxon>
    </lineage>
</organism>
<gene>
    <name evidence="3" type="ORF">QBC34DRAFT_412729</name>
</gene>
<reference evidence="3" key="2">
    <citation type="submission" date="2023-05" db="EMBL/GenBank/DDBJ databases">
        <authorList>
            <consortium name="Lawrence Berkeley National Laboratory"/>
            <person name="Steindorff A."/>
            <person name="Hensen N."/>
            <person name="Bonometti L."/>
            <person name="Westerberg I."/>
            <person name="Brannstrom I.O."/>
            <person name="Guillou S."/>
            <person name="Cros-Aarteil S."/>
            <person name="Calhoun S."/>
            <person name="Haridas S."/>
            <person name="Kuo A."/>
            <person name="Mondo S."/>
            <person name="Pangilinan J."/>
            <person name="Riley R."/>
            <person name="Labutti K."/>
            <person name="Andreopoulos B."/>
            <person name="Lipzen A."/>
            <person name="Chen C."/>
            <person name="Yanf M."/>
            <person name="Daum C."/>
            <person name="Ng V."/>
            <person name="Clum A."/>
            <person name="Ohm R."/>
            <person name="Martin F."/>
            <person name="Silar P."/>
            <person name="Natvig D."/>
            <person name="Lalanne C."/>
            <person name="Gautier V."/>
            <person name="Ament-Velasquez S.L."/>
            <person name="Kruys A."/>
            <person name="Hutchinson M.I."/>
            <person name="Powell A.J."/>
            <person name="Barry K."/>
            <person name="Miller A.N."/>
            <person name="Grigoriev I.V."/>
            <person name="Debuchy R."/>
            <person name="Gladieux P."/>
            <person name="Thoren M.H."/>
            <person name="Johannesson H."/>
        </authorList>
    </citation>
    <scope>NUCLEOTIDE SEQUENCE</scope>
    <source>
        <strain evidence="3">PSN243</strain>
    </source>
</reference>
<dbReference type="InterPro" id="IPR001810">
    <property type="entry name" value="F-box_dom"/>
</dbReference>
<accession>A0AAV9GD55</accession>
<feature type="region of interest" description="Disordered" evidence="1">
    <location>
        <begin position="476"/>
        <end position="499"/>
    </location>
</feature>
<dbReference type="EMBL" id="MU865962">
    <property type="protein sequence ID" value="KAK4445827.1"/>
    <property type="molecule type" value="Genomic_DNA"/>
</dbReference>
<proteinExistence type="predicted"/>
<dbReference type="Proteomes" id="UP001321760">
    <property type="component" value="Unassembled WGS sequence"/>
</dbReference>
<feature type="compositionally biased region" description="Low complexity" evidence="1">
    <location>
        <begin position="253"/>
        <end position="270"/>
    </location>
</feature>
<keyword evidence="4" id="KW-1185">Reference proteome</keyword>
<feature type="region of interest" description="Disordered" evidence="1">
    <location>
        <begin position="242"/>
        <end position="279"/>
    </location>
</feature>
<sequence length="609" mass="67665">MDSRTPTRIASLPPELLSHVFSYFASAPPSDARLNDQPAVDMFKSADTPLKTVSLVSRQWRAVVLPVLFRHVLWAFDRWDLLLVEPGQNRDAVDGLPFLRFLRQNDLGRHVDSLTMIVGNSMKGITRRAELGSILDLAGSSGSSSGSLSSLRDNDTPKDAKTELFLSTSRYPQIVNRSATYNEDNNWVWDLLFGLMDPRRITLVASPQMLASLLSRMLFLGDAWSFSRELVHILSLSRDSKTRAQTVPPPAAAQPNRDASATNGATSSSSPKPKGKFATPSTLFTIRPWTHLLVNEGSSTRVYKTYEFFLRRPPSILGALLGCEEAPNDTPLIPPTLTSMSYIAIFPLSSHFQSLVTYLPRLERLYVQLVPQNDILRDPEEMRNIQPSDLWMERNTCYGLIMRNLLTSELDGSDDDGTSDSDEEGRPHSSENNWRHLRVFESGDAADADAWEMAVQYIRTSGAHWHVESEGVFVRGPRPATPASAGDGGDVVGSQAASESGDVQGEAAALEIFQGRLERLAFNGTANLPFSPLTSAIEDELMTNLPWWEIGHDNGHHLAFPHPLEDNLSTLHSTSHGWSMGMNDDEASLNRVLTSYQPEWYYNETQPPE</sequence>